<keyword evidence="1" id="KW-0808">Transferase</keyword>
<keyword evidence="4" id="KW-1185">Reference proteome</keyword>
<dbReference type="Pfam" id="PF01323">
    <property type="entry name" value="DSBA"/>
    <property type="match status" value="1"/>
</dbReference>
<name>A0ABR3TYX2_9PEZI</name>
<organism evidence="3 4">
    <name type="scientific">Diplodia intermedia</name>
    <dbReference type="NCBI Taxonomy" id="856260"/>
    <lineage>
        <taxon>Eukaryota</taxon>
        <taxon>Fungi</taxon>
        <taxon>Dikarya</taxon>
        <taxon>Ascomycota</taxon>
        <taxon>Pezizomycotina</taxon>
        <taxon>Dothideomycetes</taxon>
        <taxon>Dothideomycetes incertae sedis</taxon>
        <taxon>Botryosphaeriales</taxon>
        <taxon>Botryosphaeriaceae</taxon>
        <taxon>Diplodia</taxon>
    </lineage>
</organism>
<comment type="caution">
    <text evidence="3">The sequence shown here is derived from an EMBL/GenBank/DDBJ whole genome shotgun (WGS) entry which is preliminary data.</text>
</comment>
<evidence type="ECO:0000313" key="4">
    <source>
        <dbReference type="Proteomes" id="UP001521184"/>
    </source>
</evidence>
<dbReference type="PANTHER" id="PTHR42943:SF13">
    <property type="entry name" value="GLUTATHIONE S-TRANSFERASE KAPPA-RELATED"/>
    <property type="match status" value="1"/>
</dbReference>
<dbReference type="InterPro" id="IPR036249">
    <property type="entry name" value="Thioredoxin-like_sf"/>
</dbReference>
<evidence type="ECO:0000313" key="3">
    <source>
        <dbReference type="EMBL" id="KAL1647813.1"/>
    </source>
</evidence>
<evidence type="ECO:0000256" key="1">
    <source>
        <dbReference type="PIRNR" id="PIRNR006386"/>
    </source>
</evidence>
<dbReference type="Proteomes" id="UP001521184">
    <property type="component" value="Unassembled WGS sequence"/>
</dbReference>
<dbReference type="SUPFAM" id="SSF52833">
    <property type="entry name" value="Thioredoxin-like"/>
    <property type="match status" value="1"/>
</dbReference>
<dbReference type="EC" id="2.5.1.18" evidence="1"/>
<dbReference type="PANTHER" id="PTHR42943">
    <property type="entry name" value="GLUTATHIONE S-TRANSFERASE KAPPA"/>
    <property type="match status" value="1"/>
</dbReference>
<gene>
    <name evidence="3" type="ORF">SLS58_002614</name>
</gene>
<accession>A0ABR3TYX2</accession>
<comment type="similarity">
    <text evidence="1">Belongs to the GST superfamily. Kappa family.</text>
</comment>
<reference evidence="3 4" key="1">
    <citation type="journal article" date="2023" name="Plant Dis.">
        <title>First Report of Diplodia intermedia Causing Canker and Dieback Diseases on Apple Trees in Canada.</title>
        <authorList>
            <person name="Ellouze W."/>
            <person name="Ilyukhin E."/>
            <person name="Sulman M."/>
            <person name="Ali S."/>
        </authorList>
    </citation>
    <scope>NUCLEOTIDE SEQUENCE [LARGE SCALE GENOMIC DNA]</scope>
    <source>
        <strain evidence="3 4">M45-28</strain>
    </source>
</reference>
<comment type="catalytic activity">
    <reaction evidence="1">
        <text>RX + glutathione = an S-substituted glutathione + a halide anion + H(+)</text>
        <dbReference type="Rhea" id="RHEA:16437"/>
        <dbReference type="ChEBI" id="CHEBI:15378"/>
        <dbReference type="ChEBI" id="CHEBI:16042"/>
        <dbReference type="ChEBI" id="CHEBI:17792"/>
        <dbReference type="ChEBI" id="CHEBI:57925"/>
        <dbReference type="ChEBI" id="CHEBI:90779"/>
        <dbReference type="EC" id="2.5.1.18"/>
    </reaction>
</comment>
<proteinExistence type="inferred from homology"/>
<sequence length="241" mass="27214">MGGKIDAYVDCVSPYSYFAIHYLLKTRSALASHAVDVEFHPVFLGGINVGSGKKPAFLGAAMQSLIQTGNKPPWTLPNKAKYSPYDSKRAKAYFGCPKMEVPGFFPILSLLPQRCMAYVKDCFPQDKYEASFRELFIAMFEEAEDVSRPELLAKALGRHFSSEDVKRIIEGASTAEYKKKLSDNTQKALDQGAFGCPWFWVRNDKGEEEPFFGSDRFHFMWQYLGIPFTDIQIVEKNGSKL</sequence>
<protein>
    <recommendedName>
        <fullName evidence="1">Glutathione S-transferase kappa</fullName>
        <ecNumber evidence="1">2.5.1.18</ecNumber>
    </recommendedName>
</protein>
<feature type="domain" description="DSBA-like thioredoxin" evidence="2">
    <location>
        <begin position="5"/>
        <end position="224"/>
    </location>
</feature>
<dbReference type="InterPro" id="IPR001853">
    <property type="entry name" value="DSBA-like_thioredoxin_dom"/>
</dbReference>
<dbReference type="EMBL" id="JAKEKT020000011">
    <property type="protein sequence ID" value="KAL1647813.1"/>
    <property type="molecule type" value="Genomic_DNA"/>
</dbReference>
<dbReference type="PIRSF" id="PIRSF006386">
    <property type="entry name" value="HCCAis_GSTk"/>
    <property type="match status" value="1"/>
</dbReference>
<evidence type="ECO:0000259" key="2">
    <source>
        <dbReference type="Pfam" id="PF01323"/>
    </source>
</evidence>
<dbReference type="Gene3D" id="3.40.30.10">
    <property type="entry name" value="Glutaredoxin"/>
    <property type="match status" value="2"/>
</dbReference>
<dbReference type="InterPro" id="IPR014440">
    <property type="entry name" value="HCCAis_GSTk"/>
</dbReference>
<dbReference type="InterPro" id="IPR051924">
    <property type="entry name" value="GST_Kappa/NadH"/>
</dbReference>